<gene>
    <name evidence="2" type="ORF">ACFQZ8_14800</name>
</gene>
<evidence type="ECO:0000313" key="3">
    <source>
        <dbReference type="Proteomes" id="UP001597053"/>
    </source>
</evidence>
<feature type="non-terminal residue" evidence="2">
    <location>
        <position position="242"/>
    </location>
</feature>
<dbReference type="SUPFAM" id="SSF160104">
    <property type="entry name" value="Acetoacetate decarboxylase-like"/>
    <property type="match status" value="1"/>
</dbReference>
<proteinExistence type="predicted"/>
<organism evidence="2 3">
    <name type="scientific">Micromonospora azadirachtae</name>
    <dbReference type="NCBI Taxonomy" id="1970735"/>
    <lineage>
        <taxon>Bacteria</taxon>
        <taxon>Bacillati</taxon>
        <taxon>Actinomycetota</taxon>
        <taxon>Actinomycetes</taxon>
        <taxon>Micromonosporales</taxon>
        <taxon>Micromonosporaceae</taxon>
        <taxon>Micromonospora</taxon>
    </lineage>
</organism>
<protein>
    <recommendedName>
        <fullName evidence="4">Acetoacetate decarboxylase (ADC)</fullName>
    </recommendedName>
</protein>
<dbReference type="InterPro" id="IPR023375">
    <property type="entry name" value="ADC_dom_sf"/>
</dbReference>
<sequence length="242" mass="26001">MLDPAAPQLVVNSRFLHVSWLPADPDAVSALVPAGLRPQPDRRVFLGQCVVDDESQTSGLGAYDLTYLGASLEGVDAPGGATPGGWWTHYITSTERVLGYVRMRGFPAYPGRTTVDVHGDTLVTETEIDGVPVIRTRCRVGETGHVIGSGQSRYFTRRDGQLLSSIYPYLLEPVSPFEVESVEFLEPEHPTYALRPANPFTIVAGFYSPRVAFAYPGSATEHPGEAGLPDEQAGEALAAATA</sequence>
<evidence type="ECO:0008006" key="4">
    <source>
        <dbReference type="Google" id="ProtNLM"/>
    </source>
</evidence>
<evidence type="ECO:0000313" key="2">
    <source>
        <dbReference type="EMBL" id="MFD0785172.1"/>
    </source>
</evidence>
<name>A0ABW3A2T1_9ACTN</name>
<feature type="region of interest" description="Disordered" evidence="1">
    <location>
        <begin position="220"/>
        <end position="242"/>
    </location>
</feature>
<evidence type="ECO:0000256" key="1">
    <source>
        <dbReference type="SAM" id="MobiDB-lite"/>
    </source>
</evidence>
<dbReference type="Proteomes" id="UP001597053">
    <property type="component" value="Unassembled WGS sequence"/>
</dbReference>
<accession>A0ABW3A2T1</accession>
<keyword evidence="3" id="KW-1185">Reference proteome</keyword>
<reference evidence="3" key="1">
    <citation type="journal article" date="2019" name="Int. J. Syst. Evol. Microbiol.">
        <title>The Global Catalogue of Microorganisms (GCM) 10K type strain sequencing project: providing services to taxonomists for standard genome sequencing and annotation.</title>
        <authorList>
            <consortium name="The Broad Institute Genomics Platform"/>
            <consortium name="The Broad Institute Genome Sequencing Center for Infectious Disease"/>
            <person name="Wu L."/>
            <person name="Ma J."/>
        </authorList>
    </citation>
    <scope>NUCLEOTIDE SEQUENCE [LARGE SCALE GENOMIC DNA]</scope>
    <source>
        <strain evidence="3">JCM 32148</strain>
    </source>
</reference>
<dbReference type="Gene3D" id="2.40.400.10">
    <property type="entry name" value="Acetoacetate decarboxylase-like"/>
    <property type="match status" value="1"/>
</dbReference>
<dbReference type="EMBL" id="JBHTHM010000706">
    <property type="protein sequence ID" value="MFD0785172.1"/>
    <property type="molecule type" value="Genomic_DNA"/>
</dbReference>
<comment type="caution">
    <text evidence="2">The sequence shown here is derived from an EMBL/GenBank/DDBJ whole genome shotgun (WGS) entry which is preliminary data.</text>
</comment>